<protein>
    <submittedName>
        <fullName evidence="1">Uncharacterized protein</fullName>
    </submittedName>
</protein>
<gene>
    <name evidence="1" type="ORF">IWW39_004811</name>
</gene>
<dbReference type="EMBL" id="JANBTX010000200">
    <property type="protein sequence ID" value="KAJ2684592.1"/>
    <property type="molecule type" value="Genomic_DNA"/>
</dbReference>
<evidence type="ECO:0000313" key="1">
    <source>
        <dbReference type="EMBL" id="KAJ2684592.1"/>
    </source>
</evidence>
<organism evidence="1 2">
    <name type="scientific">Coemansia spiralis</name>
    <dbReference type="NCBI Taxonomy" id="417178"/>
    <lineage>
        <taxon>Eukaryota</taxon>
        <taxon>Fungi</taxon>
        <taxon>Fungi incertae sedis</taxon>
        <taxon>Zoopagomycota</taxon>
        <taxon>Kickxellomycotina</taxon>
        <taxon>Kickxellomycetes</taxon>
        <taxon>Kickxellales</taxon>
        <taxon>Kickxellaceae</taxon>
        <taxon>Coemansia</taxon>
    </lineage>
</organism>
<evidence type="ECO:0000313" key="2">
    <source>
        <dbReference type="Proteomes" id="UP001151516"/>
    </source>
</evidence>
<name>A0A9W8GFQ9_9FUNG</name>
<keyword evidence="2" id="KW-1185">Reference proteome</keyword>
<reference evidence="1" key="1">
    <citation type="submission" date="2022-07" db="EMBL/GenBank/DDBJ databases">
        <title>Phylogenomic reconstructions and comparative analyses of Kickxellomycotina fungi.</title>
        <authorList>
            <person name="Reynolds N.K."/>
            <person name="Stajich J.E."/>
            <person name="Barry K."/>
            <person name="Grigoriev I.V."/>
            <person name="Crous P."/>
            <person name="Smith M.E."/>
        </authorList>
    </citation>
    <scope>NUCLEOTIDE SEQUENCE</scope>
    <source>
        <strain evidence="1">CBS 109367</strain>
    </source>
</reference>
<proteinExistence type="predicted"/>
<dbReference type="Proteomes" id="UP001151516">
    <property type="component" value="Unassembled WGS sequence"/>
</dbReference>
<comment type="caution">
    <text evidence="1">The sequence shown here is derived from an EMBL/GenBank/DDBJ whole genome shotgun (WGS) entry which is preliminary data.</text>
</comment>
<accession>A0A9W8GFQ9</accession>
<sequence>MSTVNLTTNIDLLRNAGLMGYAREIYIGIERLRFNTGGELADPCKAPKRRCYAKAMAMFNNLLSHTLPSLSKITFRGYGLIVDHVVGSSRLVYDGVRANSRQYRELLKPLLSVSHNFREIALRYYWKTFEVNLTDKTLDELHRYRPPFGAFDEVCHRADYLSYPTKHLAKEVTVYLDERSVFLGKALDKLSGVPSDNCAFPRAHLVIFAFAEDYMDEENDADTAIDLARASANTRAFVQRIKQMAPSVSEIKMKLPDRDGISNVPNQPFDDLVLQLYELASHVGYSYESIGADPLRLRLGTACHLTHISYESAASRGNVDEFVRLAKMNKSTLQSLVIRSEGDMDVLSLVRDADGRHVTYPCLVALSLIAYDVDDDEPHRPTSQGAAPFPALRRLTVFLNSPFNDDTFFRGNAATLEQLFYILDGESVSMLRKYKVFSPDSHPKLQAVRLCLLEDFRLESFASPAEAMRFVHNIGSGAALRDYTIHPPVDILLSLDDYVCIQVLSLRNMRLEFEKVLALIESLPLLSDLHTDAPILRQILDGVTMDTLPEYVISKYAPMGKWLRCWHIHTCDGQFYNDLVACVTCVTCALLLALACPNFAYAALSSVNRRPFMELMETSITSDRFKPYASRLRCLLFLGWNGKND</sequence>
<dbReference type="AlphaFoldDB" id="A0A9W8GFQ9"/>